<proteinExistence type="predicted"/>
<accession>A0A0L9VST7</accession>
<dbReference type="EMBL" id="CM003381">
    <property type="protein sequence ID" value="KOM58141.1"/>
    <property type="molecule type" value="Genomic_DNA"/>
</dbReference>
<protein>
    <submittedName>
        <fullName evidence="1">Uncharacterized protein</fullName>
    </submittedName>
</protein>
<sequence>MEDEDKSFNKVCKLRKEEELVNDDIAVNVSLEIVGDGEYVLKIKRVNRSSNNEDEIERAKHLAQNGAMLLHYGEILQDMGEKLITQSQALLYSVFNMSAPPKFNSHDQ</sequence>
<dbReference type="Proteomes" id="UP000053144">
    <property type="component" value="Chromosome 11"/>
</dbReference>
<evidence type="ECO:0000313" key="2">
    <source>
        <dbReference type="Proteomes" id="UP000053144"/>
    </source>
</evidence>
<dbReference type="Gramene" id="KOM58141">
    <property type="protein sequence ID" value="KOM58141"/>
    <property type="gene ID" value="LR48_Vigan11g117500"/>
</dbReference>
<dbReference type="AlphaFoldDB" id="A0A0L9VST7"/>
<reference evidence="2" key="1">
    <citation type="journal article" date="2015" name="Proc. Natl. Acad. Sci. U.S.A.">
        <title>Genome sequencing of adzuki bean (Vigna angularis) provides insight into high starch and low fat accumulation and domestication.</title>
        <authorList>
            <person name="Yang K."/>
            <person name="Tian Z."/>
            <person name="Chen C."/>
            <person name="Luo L."/>
            <person name="Zhao B."/>
            <person name="Wang Z."/>
            <person name="Yu L."/>
            <person name="Li Y."/>
            <person name="Sun Y."/>
            <person name="Li W."/>
            <person name="Chen Y."/>
            <person name="Li Y."/>
            <person name="Zhang Y."/>
            <person name="Ai D."/>
            <person name="Zhao J."/>
            <person name="Shang C."/>
            <person name="Ma Y."/>
            <person name="Wu B."/>
            <person name="Wang M."/>
            <person name="Gao L."/>
            <person name="Sun D."/>
            <person name="Zhang P."/>
            <person name="Guo F."/>
            <person name="Wang W."/>
            <person name="Li Y."/>
            <person name="Wang J."/>
            <person name="Varshney R.K."/>
            <person name="Wang J."/>
            <person name="Ling H.Q."/>
            <person name="Wan P."/>
        </authorList>
    </citation>
    <scope>NUCLEOTIDE SEQUENCE</scope>
    <source>
        <strain evidence="2">cv. Jingnong 6</strain>
    </source>
</reference>
<name>A0A0L9VST7_PHAAN</name>
<evidence type="ECO:0000313" key="1">
    <source>
        <dbReference type="EMBL" id="KOM58141.1"/>
    </source>
</evidence>
<gene>
    <name evidence="1" type="ORF">LR48_Vigan11g117500</name>
</gene>
<organism evidence="1 2">
    <name type="scientific">Phaseolus angularis</name>
    <name type="common">Azuki bean</name>
    <name type="synonym">Vigna angularis</name>
    <dbReference type="NCBI Taxonomy" id="3914"/>
    <lineage>
        <taxon>Eukaryota</taxon>
        <taxon>Viridiplantae</taxon>
        <taxon>Streptophyta</taxon>
        <taxon>Embryophyta</taxon>
        <taxon>Tracheophyta</taxon>
        <taxon>Spermatophyta</taxon>
        <taxon>Magnoliopsida</taxon>
        <taxon>eudicotyledons</taxon>
        <taxon>Gunneridae</taxon>
        <taxon>Pentapetalae</taxon>
        <taxon>rosids</taxon>
        <taxon>fabids</taxon>
        <taxon>Fabales</taxon>
        <taxon>Fabaceae</taxon>
        <taxon>Papilionoideae</taxon>
        <taxon>50 kb inversion clade</taxon>
        <taxon>NPAAA clade</taxon>
        <taxon>indigoferoid/millettioid clade</taxon>
        <taxon>Phaseoleae</taxon>
        <taxon>Vigna</taxon>
    </lineage>
</organism>